<feature type="transmembrane region" description="Helical" evidence="1">
    <location>
        <begin position="48"/>
        <end position="71"/>
    </location>
</feature>
<gene>
    <name evidence="2" type="ORF">ACFQ5K_03010</name>
</gene>
<keyword evidence="1" id="KW-0472">Membrane</keyword>
<evidence type="ECO:0008006" key="4">
    <source>
        <dbReference type="Google" id="ProtNLM"/>
    </source>
</evidence>
<organism evidence="2 3">
    <name type="scientific">Lacticaseibacillus hegangensis</name>
    <dbReference type="NCBI Taxonomy" id="2486010"/>
    <lineage>
        <taxon>Bacteria</taxon>
        <taxon>Bacillati</taxon>
        <taxon>Bacillota</taxon>
        <taxon>Bacilli</taxon>
        <taxon>Lactobacillales</taxon>
        <taxon>Lactobacillaceae</taxon>
        <taxon>Lacticaseibacillus</taxon>
    </lineage>
</organism>
<evidence type="ECO:0000256" key="1">
    <source>
        <dbReference type="SAM" id="Phobius"/>
    </source>
</evidence>
<dbReference type="EMBL" id="JBHTOK010000013">
    <property type="protein sequence ID" value="MFD1440359.1"/>
    <property type="molecule type" value="Genomic_DNA"/>
</dbReference>
<sequence length="72" mass="7674">MTVRIGSLGLILAVFGVLLLGVPIIGWTCYALGLGFSCWGVFRAQPRLAWWGIAVSAVSVILRLTLAIFIVG</sequence>
<keyword evidence="1" id="KW-1133">Transmembrane helix</keyword>
<keyword evidence="1" id="KW-0812">Transmembrane</keyword>
<keyword evidence="3" id="KW-1185">Reference proteome</keyword>
<feature type="transmembrane region" description="Helical" evidence="1">
    <location>
        <begin position="12"/>
        <end position="42"/>
    </location>
</feature>
<evidence type="ECO:0000313" key="2">
    <source>
        <dbReference type="EMBL" id="MFD1440359.1"/>
    </source>
</evidence>
<accession>A0ABW4CSK6</accession>
<protein>
    <recommendedName>
        <fullName evidence="4">Major facilitator superfamily (MFS) profile domain-containing protein</fullName>
    </recommendedName>
</protein>
<evidence type="ECO:0000313" key="3">
    <source>
        <dbReference type="Proteomes" id="UP001597212"/>
    </source>
</evidence>
<dbReference type="Proteomes" id="UP001597212">
    <property type="component" value="Unassembled WGS sequence"/>
</dbReference>
<dbReference type="RefSeq" id="WP_125757443.1">
    <property type="nucleotide sequence ID" value="NZ_JBHTOK010000013.1"/>
</dbReference>
<proteinExistence type="predicted"/>
<comment type="caution">
    <text evidence="2">The sequence shown here is derived from an EMBL/GenBank/DDBJ whole genome shotgun (WGS) entry which is preliminary data.</text>
</comment>
<name>A0ABW4CSK6_9LACO</name>
<reference evidence="3" key="1">
    <citation type="journal article" date="2019" name="Int. J. Syst. Evol. Microbiol.">
        <title>The Global Catalogue of Microorganisms (GCM) 10K type strain sequencing project: providing services to taxonomists for standard genome sequencing and annotation.</title>
        <authorList>
            <consortium name="The Broad Institute Genomics Platform"/>
            <consortium name="The Broad Institute Genome Sequencing Center for Infectious Disease"/>
            <person name="Wu L."/>
            <person name="Ma J."/>
        </authorList>
    </citation>
    <scope>NUCLEOTIDE SEQUENCE [LARGE SCALE GENOMIC DNA]</scope>
    <source>
        <strain evidence="3">CCM 8912</strain>
    </source>
</reference>